<gene>
    <name evidence="1" type="ORF">M595_2653</name>
</gene>
<evidence type="ECO:0000313" key="2">
    <source>
        <dbReference type="Proteomes" id="UP000017127"/>
    </source>
</evidence>
<evidence type="ECO:0000313" key="1">
    <source>
        <dbReference type="EMBL" id="ERT07395.1"/>
    </source>
</evidence>
<dbReference type="AlphaFoldDB" id="U7QK03"/>
<proteinExistence type="predicted"/>
<accession>U7QK03</accession>
<organism evidence="1 2">
    <name type="scientific">Lyngbya aestuarii BL J</name>
    <dbReference type="NCBI Taxonomy" id="1348334"/>
    <lineage>
        <taxon>Bacteria</taxon>
        <taxon>Bacillati</taxon>
        <taxon>Cyanobacteriota</taxon>
        <taxon>Cyanophyceae</taxon>
        <taxon>Oscillatoriophycideae</taxon>
        <taxon>Oscillatoriales</taxon>
        <taxon>Microcoleaceae</taxon>
        <taxon>Lyngbya</taxon>
    </lineage>
</organism>
<sequence>MGLSVSLYRVSGGWQDQGVGFKVVIALSLALKFSAQK</sequence>
<comment type="caution">
    <text evidence="1">The sequence shown here is derived from an EMBL/GenBank/DDBJ whole genome shotgun (WGS) entry which is preliminary data.</text>
</comment>
<reference evidence="1 2" key="1">
    <citation type="journal article" date="2013" name="Front. Microbiol.">
        <title>Comparative genomic analyses of the cyanobacterium, Lyngbya aestuarii BL J, a powerful hydrogen producer.</title>
        <authorList>
            <person name="Kothari A."/>
            <person name="Vaughn M."/>
            <person name="Garcia-Pichel F."/>
        </authorList>
    </citation>
    <scope>NUCLEOTIDE SEQUENCE [LARGE SCALE GENOMIC DNA]</scope>
    <source>
        <strain evidence="1 2">BL J</strain>
    </source>
</reference>
<keyword evidence="2" id="KW-1185">Reference proteome</keyword>
<name>U7QK03_9CYAN</name>
<dbReference type="Proteomes" id="UP000017127">
    <property type="component" value="Unassembled WGS sequence"/>
</dbReference>
<dbReference type="EMBL" id="AUZM01000022">
    <property type="protein sequence ID" value="ERT07395.1"/>
    <property type="molecule type" value="Genomic_DNA"/>
</dbReference>
<protein>
    <submittedName>
        <fullName evidence="1">Uncharacterized protein</fullName>
    </submittedName>
</protein>